<evidence type="ECO:0000313" key="5">
    <source>
        <dbReference type="Proteomes" id="UP001519535"/>
    </source>
</evidence>
<feature type="transmembrane region" description="Helical" evidence="2">
    <location>
        <begin position="359"/>
        <end position="384"/>
    </location>
</feature>
<feature type="transmembrane region" description="Helical" evidence="2">
    <location>
        <begin position="12"/>
        <end position="32"/>
    </location>
</feature>
<comment type="caution">
    <text evidence="4">The sequence shown here is derived from an EMBL/GenBank/DDBJ whole genome shotgun (WGS) entry which is preliminary data.</text>
</comment>
<evidence type="ECO:0000313" key="4">
    <source>
        <dbReference type="EMBL" id="MBS9535724.1"/>
    </source>
</evidence>
<keyword evidence="5" id="KW-1185">Reference proteome</keyword>
<feature type="transmembrane region" description="Helical" evidence="2">
    <location>
        <begin position="84"/>
        <end position="103"/>
    </location>
</feature>
<feature type="transmembrane region" description="Helical" evidence="2">
    <location>
        <begin position="186"/>
        <end position="205"/>
    </location>
</feature>
<reference evidence="4 5" key="1">
    <citation type="submission" date="2021-05" db="EMBL/GenBank/DDBJ databases">
        <title>Mycobacterium acidophilum sp. nov., an extremely acid-tolerant member of the genus Mycobacterium.</title>
        <authorList>
            <person name="Xia J."/>
        </authorList>
    </citation>
    <scope>NUCLEOTIDE SEQUENCE [LARGE SCALE GENOMIC DNA]</scope>
    <source>
        <strain evidence="4 5">M1</strain>
    </source>
</reference>
<evidence type="ECO:0000259" key="3">
    <source>
        <dbReference type="Pfam" id="PF25592"/>
    </source>
</evidence>
<dbReference type="InterPro" id="IPR057697">
    <property type="entry name" value="DUF7937"/>
</dbReference>
<dbReference type="Pfam" id="PF25592">
    <property type="entry name" value="DUF7937"/>
    <property type="match status" value="1"/>
</dbReference>
<keyword evidence="2" id="KW-0812">Transmembrane</keyword>
<accession>A0ABS5RNG2</accession>
<name>A0ABS5RNG2_9MYCO</name>
<feature type="transmembrane region" description="Helical" evidence="2">
    <location>
        <begin position="147"/>
        <end position="166"/>
    </location>
</feature>
<feature type="compositionally biased region" description="Low complexity" evidence="1">
    <location>
        <begin position="452"/>
        <end position="467"/>
    </location>
</feature>
<feature type="transmembrane region" description="Helical" evidence="2">
    <location>
        <begin position="217"/>
        <end position="236"/>
    </location>
</feature>
<organism evidence="4 5">
    <name type="scientific">Mycolicibacter acidiphilus</name>
    <dbReference type="NCBI Taxonomy" id="2835306"/>
    <lineage>
        <taxon>Bacteria</taxon>
        <taxon>Bacillati</taxon>
        <taxon>Actinomycetota</taxon>
        <taxon>Actinomycetes</taxon>
        <taxon>Mycobacteriales</taxon>
        <taxon>Mycobacteriaceae</taxon>
        <taxon>Mycolicibacter</taxon>
    </lineage>
</organism>
<sequence>MRSDPSAARSGAIRDVVAAALLVSAMLLPWNVHVGFGVDETPGWVVALLSSATVSALVALFVGLDNGPTDADHTRSVTPRLLLVMPYLVLVAAFVLVSIVDAIRFGGNGVVPPGIGPAVWTGLAGALLAARYPIAGDDHRCDRICKAIGWGSMTLGAFATLATLYLRTRYVIPGIGGAQTLPNLTTAVVAVLYSAVALVPIVVVGRWIISGDRGARLAVVALGASVIVAGAAVWLLPVGRQLDAFHGIAQRTGTAFVGYEGYLAWVAVAAIVGAGIPGAGRESERLWHRAIQACLALIAAWCGCQALLRVTDVGLAAVLDLPTLPYFSTVLMAFDLLTAVVAGWLWINSRARAMSAVGVMLLLGSVFVLSVCRLILGVVLVPTVEPLNGDGSNDVFGNHLSQQITSTFDVVVTVLGLVLLIAAVRVGWAGSAVPVLSATPSIPAESRERKGSGASPPTPTSSAGVSAVAVPPGQSALDPGGGTGSHDRIAEVLAQSTQRYAAGTTYRGPERAPTERA</sequence>
<keyword evidence="2" id="KW-1133">Transmembrane helix</keyword>
<feature type="transmembrane region" description="Helical" evidence="2">
    <location>
        <begin position="328"/>
        <end position="347"/>
    </location>
</feature>
<feature type="transmembrane region" description="Helical" evidence="2">
    <location>
        <begin position="256"/>
        <end position="278"/>
    </location>
</feature>
<proteinExistence type="predicted"/>
<feature type="transmembrane region" description="Helical" evidence="2">
    <location>
        <begin position="44"/>
        <end position="64"/>
    </location>
</feature>
<keyword evidence="2" id="KW-0472">Membrane</keyword>
<evidence type="ECO:0000256" key="1">
    <source>
        <dbReference type="SAM" id="MobiDB-lite"/>
    </source>
</evidence>
<feature type="transmembrane region" description="Helical" evidence="2">
    <location>
        <begin position="115"/>
        <end position="135"/>
    </location>
</feature>
<evidence type="ECO:0000256" key="2">
    <source>
        <dbReference type="SAM" id="Phobius"/>
    </source>
</evidence>
<protein>
    <recommendedName>
        <fullName evidence="3">DUF7937 domain-containing protein</fullName>
    </recommendedName>
</protein>
<feature type="domain" description="DUF7937" evidence="3">
    <location>
        <begin position="13"/>
        <end position="423"/>
    </location>
</feature>
<gene>
    <name evidence="4" type="ORF">KIH27_19235</name>
</gene>
<dbReference type="Proteomes" id="UP001519535">
    <property type="component" value="Unassembled WGS sequence"/>
</dbReference>
<feature type="transmembrane region" description="Helical" evidence="2">
    <location>
        <begin position="404"/>
        <end position="424"/>
    </location>
</feature>
<feature type="transmembrane region" description="Helical" evidence="2">
    <location>
        <begin position="290"/>
        <end position="308"/>
    </location>
</feature>
<dbReference type="EMBL" id="JAHCLR010000057">
    <property type="protein sequence ID" value="MBS9535724.1"/>
    <property type="molecule type" value="Genomic_DNA"/>
</dbReference>
<feature type="region of interest" description="Disordered" evidence="1">
    <location>
        <begin position="442"/>
        <end position="488"/>
    </location>
</feature>